<dbReference type="SUPFAM" id="SSF49599">
    <property type="entry name" value="TRAF domain-like"/>
    <property type="match status" value="1"/>
</dbReference>
<dbReference type="InterPro" id="IPR045005">
    <property type="entry name" value="BPM1-6"/>
</dbReference>
<evidence type="ECO:0000313" key="3">
    <source>
        <dbReference type="Proteomes" id="UP000019116"/>
    </source>
</evidence>
<dbReference type="Gramene" id="TraesCS2D03G1053800.1">
    <property type="protein sequence ID" value="TraesCS2D03G1053800.1.CDS1"/>
    <property type="gene ID" value="TraesCS2D03G1053800"/>
</dbReference>
<dbReference type="OrthoDB" id="695787at2759"/>
<dbReference type="Gramene" id="TraesWEE_scaffold_073285_01G000600.1">
    <property type="protein sequence ID" value="TraesWEE_scaffold_073285_01G000600.1"/>
    <property type="gene ID" value="TraesWEE_scaffold_073285_01G000600"/>
</dbReference>
<dbReference type="AlphaFoldDB" id="A0A3B6DJ61"/>
<dbReference type="EnsemblPlants" id="TraesCS2D02G471300.1">
    <property type="protein sequence ID" value="TraesCS2D02G471300.1.cds1"/>
    <property type="gene ID" value="TraesCS2D02G471300"/>
</dbReference>
<accession>A0A3B6DJ61</accession>
<evidence type="ECO:0000259" key="1">
    <source>
        <dbReference type="PROSITE" id="PS50144"/>
    </source>
</evidence>
<dbReference type="GO" id="GO:0016567">
    <property type="term" value="P:protein ubiquitination"/>
    <property type="evidence" value="ECO:0007669"/>
    <property type="project" value="InterPro"/>
</dbReference>
<dbReference type="InterPro" id="IPR008974">
    <property type="entry name" value="TRAF-like"/>
</dbReference>
<sequence>MGNFYSCWAEHSAVCRTSSVCTTEATTGAHKFVVKNYSLLVGSGADEYVSSSTFSVGGYDWNIYFYPDGDRRAPDHVAAFLHLRGGAAAETGVKVWYRLSLREKGGKVHPAGPLLIQKFTSDGNIGYGNIRLAHKSKLRGDRFTIKCELVVINKPTVQAL</sequence>
<feature type="domain" description="MATH" evidence="1">
    <location>
        <begin position="27"/>
        <end position="156"/>
    </location>
</feature>
<dbReference type="Gene3D" id="2.60.210.10">
    <property type="entry name" value="Apoptosis, Tumor Necrosis Factor Receptor Associated Protein 2, Chain A"/>
    <property type="match status" value="1"/>
</dbReference>
<organism evidence="2">
    <name type="scientific">Triticum aestivum</name>
    <name type="common">Wheat</name>
    <dbReference type="NCBI Taxonomy" id="4565"/>
    <lineage>
        <taxon>Eukaryota</taxon>
        <taxon>Viridiplantae</taxon>
        <taxon>Streptophyta</taxon>
        <taxon>Embryophyta</taxon>
        <taxon>Tracheophyta</taxon>
        <taxon>Spermatophyta</taxon>
        <taxon>Magnoliopsida</taxon>
        <taxon>Liliopsida</taxon>
        <taxon>Poales</taxon>
        <taxon>Poaceae</taxon>
        <taxon>BOP clade</taxon>
        <taxon>Pooideae</taxon>
        <taxon>Triticodae</taxon>
        <taxon>Triticeae</taxon>
        <taxon>Triticinae</taxon>
        <taxon>Triticum</taxon>
    </lineage>
</organism>
<dbReference type="Proteomes" id="UP000019116">
    <property type="component" value="Chromosome 2D"/>
</dbReference>
<dbReference type="STRING" id="4565.A0A3B6DJ61"/>
<name>A0A3B6DJ61_WHEAT</name>
<dbReference type="CDD" id="cd00121">
    <property type="entry name" value="MATH"/>
    <property type="match status" value="1"/>
</dbReference>
<dbReference type="PANTHER" id="PTHR26379:SF187">
    <property type="entry name" value="OS07G0655300 PROTEIN"/>
    <property type="match status" value="1"/>
</dbReference>
<dbReference type="Pfam" id="PF22486">
    <property type="entry name" value="MATH_2"/>
    <property type="match status" value="1"/>
</dbReference>
<dbReference type="InterPro" id="IPR002083">
    <property type="entry name" value="MATH/TRAF_dom"/>
</dbReference>
<dbReference type="PROSITE" id="PS50144">
    <property type="entry name" value="MATH"/>
    <property type="match status" value="1"/>
</dbReference>
<reference evidence="2" key="1">
    <citation type="submission" date="2018-08" db="EMBL/GenBank/DDBJ databases">
        <authorList>
            <person name="Rossello M."/>
        </authorList>
    </citation>
    <scope>NUCLEOTIDE SEQUENCE [LARGE SCALE GENOMIC DNA]</scope>
    <source>
        <strain evidence="2">cv. Chinese Spring</strain>
    </source>
</reference>
<protein>
    <recommendedName>
        <fullName evidence="1">MATH domain-containing protein</fullName>
    </recommendedName>
</protein>
<keyword evidence="3" id="KW-1185">Reference proteome</keyword>
<dbReference type="PANTHER" id="PTHR26379">
    <property type="entry name" value="BTB/POZ AND MATH DOMAIN-CONTAINING PROTEIN 1"/>
    <property type="match status" value="1"/>
</dbReference>
<proteinExistence type="predicted"/>
<evidence type="ECO:0000313" key="2">
    <source>
        <dbReference type="EnsemblPlants" id="TraesCS2D02G471300.1.cds1"/>
    </source>
</evidence>
<dbReference type="Gramene" id="TraesCS2D02G471300.1">
    <property type="protein sequence ID" value="TraesCS2D02G471300.1.cds1"/>
    <property type="gene ID" value="TraesCS2D02G471300"/>
</dbReference>
<reference evidence="2" key="2">
    <citation type="submission" date="2018-10" db="UniProtKB">
        <authorList>
            <consortium name="EnsemblPlants"/>
        </authorList>
    </citation>
    <scope>IDENTIFICATION</scope>
</reference>